<sequence length="125" mass="14491">MLHFFPKIAILLFPLFIKETIQLQGDCTVYFAVEGNSKAECWGESDHFECNYASCHNGNFQWTPMTGCQLQDSPDQSFSDQQCVEYHFDTISARYFCKVHRHKTYVCPLKNNISKMQCGNCVKTR</sequence>
<accession>F4R8D2</accession>
<evidence type="ECO:0000256" key="1">
    <source>
        <dbReference type="SAM" id="SignalP"/>
    </source>
</evidence>
<keyword evidence="1" id="KW-0732">Signal</keyword>
<proteinExistence type="predicted"/>
<feature type="signal peptide" evidence="1">
    <location>
        <begin position="1"/>
        <end position="22"/>
    </location>
</feature>
<name>F4R8D2_MELLP</name>
<gene>
    <name evidence="2" type="ORF">MELLADRAFT_123778</name>
</gene>
<dbReference type="KEGG" id="mlr:MELLADRAFT_123778"/>
<dbReference type="EMBL" id="GL883092">
    <property type="protein sequence ID" value="EGG11630.1"/>
    <property type="molecule type" value="Genomic_DNA"/>
</dbReference>
<dbReference type="HOGENOM" id="CLU_1907154_0_0_1"/>
<feature type="chain" id="PRO_5003321420" evidence="1">
    <location>
        <begin position="23"/>
        <end position="125"/>
    </location>
</feature>
<dbReference type="InParanoid" id="F4R8D2"/>
<evidence type="ECO:0000313" key="3">
    <source>
        <dbReference type="Proteomes" id="UP000001072"/>
    </source>
</evidence>
<keyword evidence="3" id="KW-1185">Reference proteome</keyword>
<evidence type="ECO:0000313" key="2">
    <source>
        <dbReference type="EMBL" id="EGG11630.1"/>
    </source>
</evidence>
<dbReference type="GeneID" id="18926473"/>
<dbReference type="RefSeq" id="XP_007405265.1">
    <property type="nucleotide sequence ID" value="XM_007405203.1"/>
</dbReference>
<dbReference type="AlphaFoldDB" id="F4R8D2"/>
<protein>
    <submittedName>
        <fullName evidence="2">Secreted protein</fullName>
    </submittedName>
</protein>
<reference evidence="3" key="1">
    <citation type="journal article" date="2011" name="Proc. Natl. Acad. Sci. U.S.A.">
        <title>Obligate biotrophy features unraveled by the genomic analysis of rust fungi.</title>
        <authorList>
            <person name="Duplessis S."/>
            <person name="Cuomo C.A."/>
            <person name="Lin Y.-C."/>
            <person name="Aerts A."/>
            <person name="Tisserant E."/>
            <person name="Veneault-Fourrey C."/>
            <person name="Joly D.L."/>
            <person name="Hacquard S."/>
            <person name="Amselem J."/>
            <person name="Cantarel B.L."/>
            <person name="Chiu R."/>
            <person name="Coutinho P.M."/>
            <person name="Feau N."/>
            <person name="Field M."/>
            <person name="Frey P."/>
            <person name="Gelhaye E."/>
            <person name="Goldberg J."/>
            <person name="Grabherr M.G."/>
            <person name="Kodira C.D."/>
            <person name="Kohler A."/>
            <person name="Kuees U."/>
            <person name="Lindquist E.A."/>
            <person name="Lucas S.M."/>
            <person name="Mago R."/>
            <person name="Mauceli E."/>
            <person name="Morin E."/>
            <person name="Murat C."/>
            <person name="Pangilinan J.L."/>
            <person name="Park R."/>
            <person name="Pearson M."/>
            <person name="Quesneville H."/>
            <person name="Rouhier N."/>
            <person name="Sakthikumar S."/>
            <person name="Salamov A.A."/>
            <person name="Schmutz J."/>
            <person name="Selles B."/>
            <person name="Shapiro H."/>
            <person name="Tanguay P."/>
            <person name="Tuskan G.A."/>
            <person name="Henrissat B."/>
            <person name="Van de Peer Y."/>
            <person name="Rouze P."/>
            <person name="Ellis J.G."/>
            <person name="Dodds P.N."/>
            <person name="Schein J.E."/>
            <person name="Zhong S."/>
            <person name="Hamelin R.C."/>
            <person name="Grigoriev I.V."/>
            <person name="Szabo L.J."/>
            <person name="Martin F."/>
        </authorList>
    </citation>
    <scope>NUCLEOTIDE SEQUENCE [LARGE SCALE GENOMIC DNA]</scope>
    <source>
        <strain evidence="3">98AG31 / pathotype 3-4-7</strain>
    </source>
</reference>
<dbReference type="VEuPathDB" id="FungiDB:MELLADRAFT_123778"/>
<organism evidence="3">
    <name type="scientific">Melampsora larici-populina (strain 98AG31 / pathotype 3-4-7)</name>
    <name type="common">Poplar leaf rust fungus</name>
    <dbReference type="NCBI Taxonomy" id="747676"/>
    <lineage>
        <taxon>Eukaryota</taxon>
        <taxon>Fungi</taxon>
        <taxon>Dikarya</taxon>
        <taxon>Basidiomycota</taxon>
        <taxon>Pucciniomycotina</taxon>
        <taxon>Pucciniomycetes</taxon>
        <taxon>Pucciniales</taxon>
        <taxon>Melampsoraceae</taxon>
        <taxon>Melampsora</taxon>
    </lineage>
</organism>
<dbReference type="Proteomes" id="UP000001072">
    <property type="component" value="Unassembled WGS sequence"/>
</dbReference>